<dbReference type="GO" id="GO:0046983">
    <property type="term" value="F:protein dimerization activity"/>
    <property type="evidence" value="ECO:0007669"/>
    <property type="project" value="InterPro"/>
</dbReference>
<dbReference type="CDD" id="cd00130">
    <property type="entry name" value="PAS"/>
    <property type="match status" value="1"/>
</dbReference>
<dbReference type="SUPFAM" id="SSF55874">
    <property type="entry name" value="ATPase domain of HSP90 chaperone/DNA topoisomerase II/histidine kinase"/>
    <property type="match status" value="1"/>
</dbReference>
<evidence type="ECO:0000259" key="16">
    <source>
        <dbReference type="PROSITE" id="PS50109"/>
    </source>
</evidence>
<dbReference type="GO" id="GO:0051539">
    <property type="term" value="F:4 iron, 4 sulfur cluster binding"/>
    <property type="evidence" value="ECO:0007669"/>
    <property type="project" value="UniProtKB-KW"/>
</dbReference>
<gene>
    <name evidence="19" type="ORF">NSMM_470063</name>
</gene>
<evidence type="ECO:0000256" key="1">
    <source>
        <dbReference type="ARBA" id="ARBA00000085"/>
    </source>
</evidence>
<feature type="domain" description="PAS" evidence="17">
    <location>
        <begin position="44"/>
        <end position="114"/>
    </location>
</feature>
<comment type="cofactor">
    <cofactor evidence="2">
        <name>[4Fe-4S] cluster</name>
        <dbReference type="ChEBI" id="CHEBI:49883"/>
    </cofactor>
</comment>
<feature type="domain" description="PAC" evidence="18">
    <location>
        <begin position="118"/>
        <end position="170"/>
    </location>
</feature>
<evidence type="ECO:0000256" key="7">
    <source>
        <dbReference type="ARBA" id="ARBA00022490"/>
    </source>
</evidence>
<dbReference type="InterPro" id="IPR036890">
    <property type="entry name" value="HATPase_C_sf"/>
</dbReference>
<evidence type="ECO:0000256" key="4">
    <source>
        <dbReference type="ARBA" id="ARBA00012438"/>
    </source>
</evidence>
<dbReference type="Proteomes" id="UP000198729">
    <property type="component" value="Unassembled WGS sequence"/>
</dbReference>
<evidence type="ECO:0000256" key="13">
    <source>
        <dbReference type="ARBA" id="ARBA00023014"/>
    </source>
</evidence>
<sequence length="402" mass="45122">MIYIPDTGKIDTVENNMKIELFKNPFRRRENPGRRSADLNAERLRAERDALLKEIPIAIFYLDTDLRYTSVSQAFANSVGLTISNVIGKTAFDLFPENLAAELQKKYRCVLQTGESIDNLNFSVTNQNDQQIYFSTALAPFYGNNGRISGLVGVSSDISKLTEANLDIAKTSMDNHKLLTENRLLTHRLYETQENERRHIARELHDELGQWLTALRAELQVVIGHVEQDSTVYDRVQSIKEIANNMHTVVHDMLQELRPVMLEKLGLADSLCELQSDWRKHHRHINFELMVSDDIGDPGAVDKTISITIYRMVQESLNNVCKHAQAGKVVVQLSREKSSSLLSDTLLLSVEDDGIGFDVDQKSAGFGLLGMRERAIAAGGEFLLQSSPGTGVQITARLPLKL</sequence>
<dbReference type="EC" id="2.7.13.3" evidence="4"/>
<dbReference type="GO" id="GO:0000155">
    <property type="term" value="F:phosphorelay sensor kinase activity"/>
    <property type="evidence" value="ECO:0007669"/>
    <property type="project" value="InterPro"/>
</dbReference>
<dbReference type="SMART" id="SM00387">
    <property type="entry name" value="HATPase_c"/>
    <property type="match status" value="1"/>
</dbReference>
<dbReference type="SMART" id="SM00091">
    <property type="entry name" value="PAS"/>
    <property type="match status" value="1"/>
</dbReference>
<dbReference type="InterPro" id="IPR003594">
    <property type="entry name" value="HATPase_dom"/>
</dbReference>
<dbReference type="InterPro" id="IPR011712">
    <property type="entry name" value="Sig_transdc_His_kin_sub3_dim/P"/>
</dbReference>
<dbReference type="GO" id="GO:0016020">
    <property type="term" value="C:membrane"/>
    <property type="evidence" value="ECO:0007669"/>
    <property type="project" value="InterPro"/>
</dbReference>
<evidence type="ECO:0000313" key="19">
    <source>
        <dbReference type="EMBL" id="SCZ85994.1"/>
    </source>
</evidence>
<dbReference type="GO" id="GO:0046872">
    <property type="term" value="F:metal ion binding"/>
    <property type="evidence" value="ECO:0007669"/>
    <property type="project" value="UniProtKB-KW"/>
</dbReference>
<evidence type="ECO:0000256" key="14">
    <source>
        <dbReference type="ARBA" id="ARBA00024827"/>
    </source>
</evidence>
<dbReference type="SUPFAM" id="SSF55785">
    <property type="entry name" value="PYP-like sensor domain (PAS domain)"/>
    <property type="match status" value="1"/>
</dbReference>
<dbReference type="Gene3D" id="3.30.450.20">
    <property type="entry name" value="PAS domain"/>
    <property type="match status" value="1"/>
</dbReference>
<keyword evidence="9" id="KW-0479">Metal-binding</keyword>
<dbReference type="STRING" id="51642.NSMM_470063"/>
<evidence type="ECO:0000256" key="3">
    <source>
        <dbReference type="ARBA" id="ARBA00004496"/>
    </source>
</evidence>
<reference evidence="19 20" key="1">
    <citation type="submission" date="2016-10" db="EMBL/GenBank/DDBJ databases">
        <authorList>
            <person name="de Groot N.N."/>
        </authorList>
    </citation>
    <scope>NUCLEOTIDE SEQUENCE [LARGE SCALE GENOMIC DNA]</scope>
    <source>
        <strain evidence="19">1</strain>
    </source>
</reference>
<dbReference type="InterPro" id="IPR035965">
    <property type="entry name" value="PAS-like_dom_sf"/>
</dbReference>
<keyword evidence="6" id="KW-0004">4Fe-4S</keyword>
<evidence type="ECO:0000256" key="9">
    <source>
        <dbReference type="ARBA" id="ARBA00022723"/>
    </source>
</evidence>
<dbReference type="PROSITE" id="PS50113">
    <property type="entry name" value="PAC"/>
    <property type="match status" value="1"/>
</dbReference>
<keyword evidence="20" id="KW-1185">Reference proteome</keyword>
<evidence type="ECO:0000256" key="11">
    <source>
        <dbReference type="ARBA" id="ARBA00023004"/>
    </source>
</evidence>
<dbReference type="AlphaFoldDB" id="A0A1G5SFM5"/>
<dbReference type="CDD" id="cd16917">
    <property type="entry name" value="HATPase_UhpB-NarQ-NarX-like"/>
    <property type="match status" value="1"/>
</dbReference>
<dbReference type="PRINTS" id="PR00344">
    <property type="entry name" value="BCTRLSENSOR"/>
</dbReference>
<keyword evidence="10 19" id="KW-0418">Kinase</keyword>
<dbReference type="Pfam" id="PF02518">
    <property type="entry name" value="HATPase_c"/>
    <property type="match status" value="1"/>
</dbReference>
<dbReference type="PANTHER" id="PTHR24421:SF58">
    <property type="entry name" value="SIGNAL TRANSDUCTION HISTIDINE-PROTEIN KINASE_PHOSPHATASE UHPB"/>
    <property type="match status" value="1"/>
</dbReference>
<evidence type="ECO:0000256" key="5">
    <source>
        <dbReference type="ARBA" id="ARBA00017322"/>
    </source>
</evidence>
<dbReference type="InterPro" id="IPR013656">
    <property type="entry name" value="PAS_4"/>
</dbReference>
<keyword evidence="8" id="KW-0808">Transferase</keyword>
<keyword evidence="12" id="KW-0902">Two-component regulatory system</keyword>
<dbReference type="RefSeq" id="WP_090286727.1">
    <property type="nucleotide sequence ID" value="NZ_FMWO01000055.1"/>
</dbReference>
<evidence type="ECO:0000259" key="17">
    <source>
        <dbReference type="PROSITE" id="PS50112"/>
    </source>
</evidence>
<dbReference type="OrthoDB" id="9813412at2"/>
<dbReference type="EMBL" id="FMWO01000055">
    <property type="protein sequence ID" value="SCZ85994.1"/>
    <property type="molecule type" value="Genomic_DNA"/>
</dbReference>
<evidence type="ECO:0000256" key="10">
    <source>
        <dbReference type="ARBA" id="ARBA00022777"/>
    </source>
</evidence>
<protein>
    <recommendedName>
        <fullName evidence="5">Oxygen sensor histidine kinase NreB</fullName>
        <ecNumber evidence="4">2.7.13.3</ecNumber>
    </recommendedName>
    <alternativeName>
        <fullName evidence="15">Nitrogen regulation protein B</fullName>
    </alternativeName>
</protein>
<dbReference type="NCBIfam" id="TIGR00229">
    <property type="entry name" value="sensory_box"/>
    <property type="match status" value="1"/>
</dbReference>
<dbReference type="InterPro" id="IPR000700">
    <property type="entry name" value="PAS-assoc_C"/>
</dbReference>
<dbReference type="Gene3D" id="3.30.565.10">
    <property type="entry name" value="Histidine kinase-like ATPase, C-terminal domain"/>
    <property type="match status" value="1"/>
</dbReference>
<evidence type="ECO:0000313" key="20">
    <source>
        <dbReference type="Proteomes" id="UP000198729"/>
    </source>
</evidence>
<dbReference type="PROSITE" id="PS50112">
    <property type="entry name" value="PAS"/>
    <property type="match status" value="1"/>
</dbReference>
<dbReference type="GO" id="GO:0005737">
    <property type="term" value="C:cytoplasm"/>
    <property type="evidence" value="ECO:0007669"/>
    <property type="project" value="UniProtKB-SubCell"/>
</dbReference>
<dbReference type="InterPro" id="IPR050482">
    <property type="entry name" value="Sensor_HK_TwoCompSys"/>
</dbReference>
<comment type="function">
    <text evidence="14">Member of the two-component regulatory system NreB/NreC involved in the control of dissimilatory nitrate/nitrite reduction in response to oxygen. NreB functions as a direct oxygen sensor histidine kinase which is autophosphorylated, in the absence of oxygen, probably at the conserved histidine residue, and transfers its phosphate group probably to a conserved aspartate residue of NreC. NreB/NreC activates the expression of the nitrate (narGHJI) and nitrite (nir) reductase operons, as well as the putative nitrate transporter gene narT.</text>
</comment>
<organism evidence="19 20">
    <name type="scientific">Nitrosomonas mobilis</name>
    <dbReference type="NCBI Taxonomy" id="51642"/>
    <lineage>
        <taxon>Bacteria</taxon>
        <taxon>Pseudomonadati</taxon>
        <taxon>Pseudomonadota</taxon>
        <taxon>Betaproteobacteria</taxon>
        <taxon>Nitrosomonadales</taxon>
        <taxon>Nitrosomonadaceae</taxon>
        <taxon>Nitrosomonas</taxon>
    </lineage>
</organism>
<dbReference type="InterPro" id="IPR004358">
    <property type="entry name" value="Sig_transdc_His_kin-like_C"/>
</dbReference>
<accession>A0A1G5SFM5</accession>
<dbReference type="Gene3D" id="1.20.5.1930">
    <property type="match status" value="1"/>
</dbReference>
<evidence type="ECO:0000256" key="2">
    <source>
        <dbReference type="ARBA" id="ARBA00001966"/>
    </source>
</evidence>
<evidence type="ECO:0000256" key="12">
    <source>
        <dbReference type="ARBA" id="ARBA00023012"/>
    </source>
</evidence>
<comment type="catalytic activity">
    <reaction evidence="1">
        <text>ATP + protein L-histidine = ADP + protein N-phospho-L-histidine.</text>
        <dbReference type="EC" id="2.7.13.3"/>
    </reaction>
</comment>
<dbReference type="Pfam" id="PF07730">
    <property type="entry name" value="HisKA_3"/>
    <property type="match status" value="1"/>
</dbReference>
<evidence type="ECO:0000256" key="6">
    <source>
        <dbReference type="ARBA" id="ARBA00022485"/>
    </source>
</evidence>
<comment type="subcellular location">
    <subcellularLocation>
        <location evidence="3">Cytoplasm</location>
    </subcellularLocation>
</comment>
<feature type="domain" description="Histidine kinase" evidence="16">
    <location>
        <begin position="203"/>
        <end position="402"/>
    </location>
</feature>
<dbReference type="PROSITE" id="PS50109">
    <property type="entry name" value="HIS_KIN"/>
    <property type="match status" value="1"/>
</dbReference>
<name>A0A1G5SFM5_9PROT</name>
<keyword evidence="7" id="KW-0963">Cytoplasm</keyword>
<proteinExistence type="predicted"/>
<keyword evidence="11" id="KW-0408">Iron</keyword>
<evidence type="ECO:0000256" key="8">
    <source>
        <dbReference type="ARBA" id="ARBA00022679"/>
    </source>
</evidence>
<dbReference type="Pfam" id="PF08448">
    <property type="entry name" value="PAS_4"/>
    <property type="match status" value="1"/>
</dbReference>
<keyword evidence="13" id="KW-0411">Iron-sulfur</keyword>
<evidence type="ECO:0000256" key="15">
    <source>
        <dbReference type="ARBA" id="ARBA00030800"/>
    </source>
</evidence>
<dbReference type="InterPro" id="IPR000014">
    <property type="entry name" value="PAS"/>
</dbReference>
<evidence type="ECO:0000259" key="18">
    <source>
        <dbReference type="PROSITE" id="PS50113"/>
    </source>
</evidence>
<dbReference type="PANTHER" id="PTHR24421">
    <property type="entry name" value="NITRATE/NITRITE SENSOR PROTEIN NARX-RELATED"/>
    <property type="match status" value="1"/>
</dbReference>
<dbReference type="InterPro" id="IPR005467">
    <property type="entry name" value="His_kinase_dom"/>
</dbReference>